<sequence length="247" mass="25400">MSVLLVTGGSRGIGAAVCRRAARDGFDIVVNYAGDAVAAEQVAEEVRALGRKALAVQADVSDEAQVRALFEQADTLGPLSALVANAGITGNTPGRLDEQSADTFRRVFDVNVTGVFLCAREAVRRLSTRDGGPGGSIVTISSTAARRGSPGEWIHYAASKAAVETLSYGLAQEVAAEGIRVNVVAPGLVNSDLHAAAGMPDRPQRLAPKIPLGRAGEPEEIAEGVVWLLSPAASFVTGAVLPVSGGF</sequence>
<organism evidence="3 4">
    <name type="scientific">Actinokineospora alba</name>
    <dbReference type="NCBI Taxonomy" id="504798"/>
    <lineage>
        <taxon>Bacteria</taxon>
        <taxon>Bacillati</taxon>
        <taxon>Actinomycetota</taxon>
        <taxon>Actinomycetes</taxon>
        <taxon>Pseudonocardiales</taxon>
        <taxon>Pseudonocardiaceae</taxon>
        <taxon>Actinokineospora</taxon>
    </lineage>
</organism>
<dbReference type="Gene3D" id="3.40.50.720">
    <property type="entry name" value="NAD(P)-binding Rossmann-like Domain"/>
    <property type="match status" value="1"/>
</dbReference>
<name>A0A1H0PVR5_9PSEU</name>
<dbReference type="Pfam" id="PF13561">
    <property type="entry name" value="adh_short_C2"/>
    <property type="match status" value="1"/>
</dbReference>
<dbReference type="PANTHER" id="PTHR42760:SF40">
    <property type="entry name" value="3-OXOACYL-[ACYL-CARRIER-PROTEIN] REDUCTASE, CHLOROPLASTIC"/>
    <property type="match status" value="1"/>
</dbReference>
<dbReference type="OrthoDB" id="20590at2"/>
<comment type="similarity">
    <text evidence="1">Belongs to the short-chain dehydrogenases/reductases (SDR) family.</text>
</comment>
<dbReference type="PRINTS" id="PR00080">
    <property type="entry name" value="SDRFAMILY"/>
</dbReference>
<keyword evidence="4" id="KW-1185">Reference proteome</keyword>
<dbReference type="GO" id="GO:0030497">
    <property type="term" value="P:fatty acid elongation"/>
    <property type="evidence" value="ECO:0007669"/>
    <property type="project" value="TreeGrafter"/>
</dbReference>
<dbReference type="CDD" id="cd05233">
    <property type="entry name" value="SDR_c"/>
    <property type="match status" value="1"/>
</dbReference>
<proteinExistence type="inferred from homology"/>
<dbReference type="SUPFAM" id="SSF51735">
    <property type="entry name" value="NAD(P)-binding Rossmann-fold domains"/>
    <property type="match status" value="1"/>
</dbReference>
<dbReference type="PRINTS" id="PR00081">
    <property type="entry name" value="GDHRDH"/>
</dbReference>
<dbReference type="STRING" id="504798.SAMN05421871_106161"/>
<dbReference type="PANTHER" id="PTHR42760">
    <property type="entry name" value="SHORT-CHAIN DEHYDROGENASES/REDUCTASES FAMILY MEMBER"/>
    <property type="match status" value="1"/>
</dbReference>
<dbReference type="Proteomes" id="UP000199651">
    <property type="component" value="Unassembled WGS sequence"/>
</dbReference>
<keyword evidence="2" id="KW-0560">Oxidoreductase</keyword>
<dbReference type="AlphaFoldDB" id="A0A1H0PVR5"/>
<accession>A0A1H0PVR5</accession>
<dbReference type="InterPro" id="IPR002347">
    <property type="entry name" value="SDR_fam"/>
</dbReference>
<dbReference type="EMBL" id="FNJB01000006">
    <property type="protein sequence ID" value="SDP09183.1"/>
    <property type="molecule type" value="Genomic_DNA"/>
</dbReference>
<evidence type="ECO:0000313" key="4">
    <source>
        <dbReference type="Proteomes" id="UP000199651"/>
    </source>
</evidence>
<dbReference type="InterPro" id="IPR036291">
    <property type="entry name" value="NAD(P)-bd_dom_sf"/>
</dbReference>
<gene>
    <name evidence="3" type="ORF">SAMN05192558_106291</name>
</gene>
<evidence type="ECO:0000256" key="2">
    <source>
        <dbReference type="ARBA" id="ARBA00023002"/>
    </source>
</evidence>
<evidence type="ECO:0000256" key="1">
    <source>
        <dbReference type="ARBA" id="ARBA00006484"/>
    </source>
</evidence>
<dbReference type="FunFam" id="3.40.50.720:FF:000084">
    <property type="entry name" value="Short-chain dehydrogenase reductase"/>
    <property type="match status" value="1"/>
</dbReference>
<protein>
    <submittedName>
        <fullName evidence="3">NAD(P)-dependent dehydrogenase, short-chain alcohol dehydrogenase family</fullName>
    </submittedName>
</protein>
<dbReference type="RefSeq" id="WP_091376489.1">
    <property type="nucleotide sequence ID" value="NZ_FNDV01000006.1"/>
</dbReference>
<dbReference type="GO" id="GO:0016616">
    <property type="term" value="F:oxidoreductase activity, acting on the CH-OH group of donors, NAD or NADP as acceptor"/>
    <property type="evidence" value="ECO:0007669"/>
    <property type="project" value="TreeGrafter"/>
</dbReference>
<reference evidence="4" key="1">
    <citation type="submission" date="2016-10" db="EMBL/GenBank/DDBJ databases">
        <authorList>
            <person name="Varghese N."/>
            <person name="Submissions S."/>
        </authorList>
    </citation>
    <scope>NUCLEOTIDE SEQUENCE [LARGE SCALE GENOMIC DNA]</scope>
    <source>
        <strain evidence="4">IBRC-M 10655</strain>
    </source>
</reference>
<evidence type="ECO:0000313" key="3">
    <source>
        <dbReference type="EMBL" id="SDP09183.1"/>
    </source>
</evidence>